<feature type="region of interest" description="Disordered" evidence="1">
    <location>
        <begin position="91"/>
        <end position="111"/>
    </location>
</feature>
<organism evidence="3">
    <name type="scientific">Serpula lacrymans var. lacrymans (strain S7.3)</name>
    <name type="common">Dry rot fungus</name>
    <dbReference type="NCBI Taxonomy" id="936435"/>
    <lineage>
        <taxon>Eukaryota</taxon>
        <taxon>Fungi</taxon>
        <taxon>Dikarya</taxon>
        <taxon>Basidiomycota</taxon>
        <taxon>Agaricomycotina</taxon>
        <taxon>Agaricomycetes</taxon>
        <taxon>Agaricomycetidae</taxon>
        <taxon>Boletales</taxon>
        <taxon>Coniophorineae</taxon>
        <taxon>Serpulaceae</taxon>
        <taxon>Serpula</taxon>
    </lineage>
</organism>
<evidence type="ECO:0000256" key="1">
    <source>
        <dbReference type="SAM" id="MobiDB-lite"/>
    </source>
</evidence>
<evidence type="ECO:0000313" key="3">
    <source>
        <dbReference type="Proteomes" id="UP000008063"/>
    </source>
</evidence>
<dbReference type="Proteomes" id="UP000008063">
    <property type="component" value="Unassembled WGS sequence"/>
</dbReference>
<dbReference type="AlphaFoldDB" id="F8QJQ0"/>
<dbReference type="EMBL" id="GL945669">
    <property type="protein sequence ID" value="EGN91470.1"/>
    <property type="molecule type" value="Genomic_DNA"/>
</dbReference>
<keyword evidence="3" id="KW-1185">Reference proteome</keyword>
<name>F8QJQ0_SERL3</name>
<reference evidence="3" key="1">
    <citation type="journal article" date="2011" name="Science">
        <title>The plant cell wall-decomposing machinery underlies the functional diversity of forest fungi.</title>
        <authorList>
            <person name="Eastwood D.C."/>
            <person name="Floudas D."/>
            <person name="Binder M."/>
            <person name="Majcherczyk A."/>
            <person name="Schneider P."/>
            <person name="Aerts A."/>
            <person name="Asiegbu F.O."/>
            <person name="Baker S.E."/>
            <person name="Barry K."/>
            <person name="Bendiksby M."/>
            <person name="Blumentritt M."/>
            <person name="Coutinho P.M."/>
            <person name="Cullen D."/>
            <person name="de Vries R.P."/>
            <person name="Gathman A."/>
            <person name="Goodell B."/>
            <person name="Henrissat B."/>
            <person name="Ihrmark K."/>
            <person name="Kauserud H."/>
            <person name="Kohler A."/>
            <person name="LaButti K."/>
            <person name="Lapidus A."/>
            <person name="Lavin J.L."/>
            <person name="Lee Y.-H."/>
            <person name="Lindquist E."/>
            <person name="Lilly W."/>
            <person name="Lucas S."/>
            <person name="Morin E."/>
            <person name="Murat C."/>
            <person name="Oguiza J.A."/>
            <person name="Park J."/>
            <person name="Pisabarro A.G."/>
            <person name="Riley R."/>
            <person name="Rosling A."/>
            <person name="Salamov A."/>
            <person name="Schmidt O."/>
            <person name="Schmutz J."/>
            <person name="Skrede I."/>
            <person name="Stenlid J."/>
            <person name="Wiebenga A."/>
            <person name="Xie X."/>
            <person name="Kuees U."/>
            <person name="Hibbett D.S."/>
            <person name="Hoffmeister D."/>
            <person name="Hoegberg N."/>
            <person name="Martin F."/>
            <person name="Grigoriev I.V."/>
            <person name="Watkinson S.C."/>
        </authorList>
    </citation>
    <scope>NUCLEOTIDE SEQUENCE [LARGE SCALE GENOMIC DNA]</scope>
    <source>
        <strain evidence="3">strain S7.3</strain>
    </source>
</reference>
<dbReference type="HOGENOM" id="CLU_2005307_0_0_1"/>
<gene>
    <name evidence="2" type="ORF">SERLA73DRAFT_157550</name>
</gene>
<protein>
    <recommendedName>
        <fullName evidence="4">C2H2-type domain-containing protein</fullName>
    </recommendedName>
</protein>
<proteinExistence type="predicted"/>
<dbReference type="InParanoid" id="F8QJQ0"/>
<evidence type="ECO:0000313" key="2">
    <source>
        <dbReference type="EMBL" id="EGN91470.1"/>
    </source>
</evidence>
<accession>F8QJQ0</accession>
<evidence type="ECO:0008006" key="4">
    <source>
        <dbReference type="Google" id="ProtNLM"/>
    </source>
</evidence>
<sequence length="124" mass="14518">MMGQDAHIVHENRWRNCQQHYLQARYSLSRSKQCGICGKTFSARGLSSHEKRCRQEQENRACDAEVEKAFRHKRKRDLNTRWDSRTYVDDELPTSVDAPTKTAQGRFENDKDEEVMRFPVIAGS</sequence>